<dbReference type="EMBL" id="CP162511">
    <property type="protein sequence ID" value="XDI05171.1"/>
    <property type="molecule type" value="Genomic_DNA"/>
</dbReference>
<evidence type="ECO:0000313" key="2">
    <source>
        <dbReference type="EMBL" id="XDI05171.1"/>
    </source>
</evidence>
<dbReference type="InterPro" id="IPR043755">
    <property type="entry name" value="DUF5701"/>
</dbReference>
<protein>
    <submittedName>
        <fullName evidence="2">DUF5701 family protein</fullName>
    </submittedName>
</protein>
<reference evidence="2" key="1">
    <citation type="submission" date="2024-05" db="EMBL/GenBank/DDBJ databases">
        <title>Herbiconiux sp. A18JL235.</title>
        <authorList>
            <person name="Zhang G."/>
        </authorList>
    </citation>
    <scope>NUCLEOTIDE SEQUENCE</scope>
    <source>
        <strain evidence="2">A18JL235</strain>
    </source>
</reference>
<name>A0AB39BFI6_9MICO</name>
<organism evidence="2">
    <name type="scientific">Herbiconiux sp. A18JL235</name>
    <dbReference type="NCBI Taxonomy" id="3152363"/>
    <lineage>
        <taxon>Bacteria</taxon>
        <taxon>Bacillati</taxon>
        <taxon>Actinomycetota</taxon>
        <taxon>Actinomycetes</taxon>
        <taxon>Micrococcales</taxon>
        <taxon>Microbacteriaceae</taxon>
        <taxon>Herbiconiux</taxon>
    </lineage>
</organism>
<dbReference type="RefSeq" id="WP_368497554.1">
    <property type="nucleotide sequence ID" value="NZ_CP162511.1"/>
</dbReference>
<sequence length="219" mass="23563">MSLTSSAPAPTATSTTPTVREQVDRLIALGLAELAGTSADELRSHAAELRGGARSILAVHPSLVPVSRLVPLLSRAGRPGFVVSDFTDLDDFAPMDGIDIPDRPLYLVHEIERGDELRNWSPDEALPEITSRGRRPLTVGEGVSWLLQQPEQLQPGFCAMMIGSRRRTPAGDLDPRTPAVWISGGSGRDGRARRGAPKLGWCWAGNRHTWLGFASAAPC</sequence>
<dbReference type="Pfam" id="PF18959">
    <property type="entry name" value="DUF5701"/>
    <property type="match status" value="1"/>
</dbReference>
<accession>A0AB39BFI6</accession>
<evidence type="ECO:0000256" key="1">
    <source>
        <dbReference type="SAM" id="MobiDB-lite"/>
    </source>
</evidence>
<proteinExistence type="predicted"/>
<gene>
    <name evidence="2" type="ORF">ABFY20_17905</name>
</gene>
<dbReference type="AlphaFoldDB" id="A0AB39BFI6"/>
<feature type="region of interest" description="Disordered" evidence="1">
    <location>
        <begin position="168"/>
        <end position="192"/>
    </location>
</feature>